<sequence>MAAVPPVLNLPDIIVPPVSVNHAMAPNFPIIQAGAIPVPADDPNTVAVIEFTTLVRASGTRTQPELLAAVDLESQVINSLRTTARFATIMQMASPNTLSLLQSLRPENTDYDFVQLINTAYGYLSQPLTAVPIDGLQPPHASSLSSWAGLLRLNRPQLIQLLNHYNVPSRPNCNENMRRRLLFMFLGGPLSTVARH</sequence>
<keyword evidence="2" id="KW-1185">Reference proteome</keyword>
<dbReference type="EMBL" id="JBCAWK010000009">
    <property type="protein sequence ID" value="KAK8849748.1"/>
    <property type="molecule type" value="Genomic_DNA"/>
</dbReference>
<evidence type="ECO:0000313" key="1">
    <source>
        <dbReference type="EMBL" id="KAK8849748.1"/>
    </source>
</evidence>
<dbReference type="RefSeq" id="XP_066801636.1">
    <property type="nucleotide sequence ID" value="XM_066948177.1"/>
</dbReference>
<dbReference type="GeneID" id="92182341"/>
<organism evidence="1 2">
    <name type="scientific">Kwoniella newhampshirensis</name>
    <dbReference type="NCBI Taxonomy" id="1651941"/>
    <lineage>
        <taxon>Eukaryota</taxon>
        <taxon>Fungi</taxon>
        <taxon>Dikarya</taxon>
        <taxon>Basidiomycota</taxon>
        <taxon>Agaricomycotina</taxon>
        <taxon>Tremellomycetes</taxon>
        <taxon>Tremellales</taxon>
        <taxon>Cryptococcaceae</taxon>
        <taxon>Kwoniella</taxon>
    </lineage>
</organism>
<dbReference type="Proteomes" id="UP001388673">
    <property type="component" value="Unassembled WGS sequence"/>
</dbReference>
<comment type="caution">
    <text evidence="1">The sequence shown here is derived from an EMBL/GenBank/DDBJ whole genome shotgun (WGS) entry which is preliminary data.</text>
</comment>
<dbReference type="AlphaFoldDB" id="A0AAW0Z027"/>
<name>A0AAW0Z027_9TREE</name>
<protein>
    <submittedName>
        <fullName evidence="1">Uncharacterized protein</fullName>
    </submittedName>
</protein>
<evidence type="ECO:0000313" key="2">
    <source>
        <dbReference type="Proteomes" id="UP001388673"/>
    </source>
</evidence>
<reference evidence="1 2" key="1">
    <citation type="journal article" date="2024" name="bioRxiv">
        <title>Comparative genomics of Cryptococcus and Kwoniella reveals pathogenesis evolution and contrasting karyotype dynamics via intercentromeric recombination or chromosome fusion.</title>
        <authorList>
            <person name="Coelho M.A."/>
            <person name="David-Palma M."/>
            <person name="Shea T."/>
            <person name="Bowers K."/>
            <person name="McGinley-Smith S."/>
            <person name="Mohammad A.W."/>
            <person name="Gnirke A."/>
            <person name="Yurkov A.M."/>
            <person name="Nowrousian M."/>
            <person name="Sun S."/>
            <person name="Cuomo C.A."/>
            <person name="Heitman J."/>
        </authorList>
    </citation>
    <scope>NUCLEOTIDE SEQUENCE [LARGE SCALE GENOMIC DNA]</scope>
    <source>
        <strain evidence="1 2">CBS 13917</strain>
    </source>
</reference>
<accession>A0AAW0Z027</accession>
<dbReference type="KEGG" id="kne:92182341"/>
<gene>
    <name evidence="1" type="ORF">IAR55_005083</name>
</gene>
<proteinExistence type="predicted"/>